<keyword evidence="3" id="KW-1185">Reference proteome</keyword>
<name>A0A428SVF7_9HYPO</name>
<dbReference type="Proteomes" id="UP000288429">
    <property type="component" value="Unassembled WGS sequence"/>
</dbReference>
<dbReference type="EMBL" id="NIZV01000336">
    <property type="protein sequence ID" value="RSL93782.1"/>
    <property type="molecule type" value="Genomic_DNA"/>
</dbReference>
<evidence type="ECO:0000256" key="1">
    <source>
        <dbReference type="SAM" id="MobiDB-lite"/>
    </source>
</evidence>
<protein>
    <submittedName>
        <fullName evidence="2">Uncharacterized protein</fullName>
    </submittedName>
</protein>
<accession>A0A428SVF7</accession>
<proteinExistence type="predicted"/>
<sequence>MDSTDILNQHPNNLTINEGSATHTDKKWAKGIRGISTEQLRLHTQRLPDGSHVQDWSVLHPETYDDFLRRGERSVQPNARHCHHLKSEADGLAYFKLEIAAPVLSKFIRYPALSCNAEVSTGRGGLVTDELYKFNDKHAVMVEGKRNLFKADLWFKGKFDKRDDQVKLCRELRGYAMNFECPHIALFDNAYLVLLQFRAFGLSQLDNCDVDCWILERVESGSQLSRHPLRDGFYRIASQAVKRCVCLGSPPSGSLGNFSFSSRSFYSGLPLWDLGNGQASDQHPEGYYRAVDESSGCFCWKFGENWVLDPYGQKIADSGSLWTTRQTQWETAEDLYSAT</sequence>
<comment type="caution">
    <text evidence="2">The sequence shown here is derived from an EMBL/GenBank/DDBJ whole genome shotgun (WGS) entry which is preliminary data.</text>
</comment>
<reference evidence="2 3" key="1">
    <citation type="submission" date="2017-06" db="EMBL/GenBank/DDBJ databases">
        <title>Cmopartive genomic analysis of Ambrosia Fusariam Clade fungi.</title>
        <authorList>
            <person name="Stajich J.E."/>
            <person name="Carrillo J."/>
            <person name="Kijimoto T."/>
            <person name="Eskalen A."/>
            <person name="O'Donnell K."/>
            <person name="Kasson M."/>
        </authorList>
    </citation>
    <scope>NUCLEOTIDE SEQUENCE [LARGE SCALE GENOMIC DNA]</scope>
    <source>
        <strain evidence="2 3">NRRL 20438</strain>
    </source>
</reference>
<evidence type="ECO:0000313" key="3">
    <source>
        <dbReference type="Proteomes" id="UP000288429"/>
    </source>
</evidence>
<gene>
    <name evidence="2" type="ORF">CDV31_014572</name>
</gene>
<evidence type="ECO:0000313" key="2">
    <source>
        <dbReference type="EMBL" id="RSL93782.1"/>
    </source>
</evidence>
<feature type="region of interest" description="Disordered" evidence="1">
    <location>
        <begin position="1"/>
        <end position="22"/>
    </location>
</feature>
<dbReference type="AlphaFoldDB" id="A0A428SVF7"/>
<organism evidence="2 3">
    <name type="scientific">Fusarium ambrosium</name>
    <dbReference type="NCBI Taxonomy" id="131363"/>
    <lineage>
        <taxon>Eukaryota</taxon>
        <taxon>Fungi</taxon>
        <taxon>Dikarya</taxon>
        <taxon>Ascomycota</taxon>
        <taxon>Pezizomycotina</taxon>
        <taxon>Sordariomycetes</taxon>
        <taxon>Hypocreomycetidae</taxon>
        <taxon>Hypocreales</taxon>
        <taxon>Nectriaceae</taxon>
        <taxon>Fusarium</taxon>
        <taxon>Fusarium solani species complex</taxon>
    </lineage>
</organism>